<keyword evidence="1" id="KW-0663">Pyridoxal phosphate</keyword>
<dbReference type="CDD" id="cd00609">
    <property type="entry name" value="AAT_like"/>
    <property type="match status" value="1"/>
</dbReference>
<feature type="compositionally biased region" description="Acidic residues" evidence="2">
    <location>
        <begin position="302"/>
        <end position="311"/>
    </location>
</feature>
<proteinExistence type="predicted"/>
<keyword evidence="5" id="KW-1185">Reference proteome</keyword>
<dbReference type="PRINTS" id="PR00753">
    <property type="entry name" value="ACCSYNTHASE"/>
</dbReference>
<dbReference type="Gene3D" id="3.40.640.10">
    <property type="entry name" value="Type I PLP-dependent aspartate aminotransferase-like (Major domain)"/>
    <property type="match status" value="1"/>
</dbReference>
<sequence length="558" mass="60383">MSTAKEAPAKAGDGVAAGCSARSERLLAPALSYIGQFIKAAGEGLWDAETKKDGWIPLVVAENKLGNSMMLERLAKVVDYPPSVLNYSGMKGVPECQAAVAGLMERHMLNGHSVDPNHIVIAAGCSALLDNLFWCISDAGDGILIPAPYYPAFDNDLKAKCSVHPLPFYLEEGEEGAQGAAAIRAQLDAATVAAAARGIAVRGLLVTNPNNPLGTVYRDASITEMIKWCLDNRMHYISDEIYALSLFDPERGTFTSAITLAQQLVPPPTEATKQRGRLASFFGRSRSSASAAADSSSSSSESESDSDDETEVREKKRAARLARRAARAAKQEARKAQAEAAARKAAEDEEARKAAAASAVAVKANGSADGLYSQALVDTYIHMMYGMSKDWCASGLRMGMLYSRNSRLQQALSTASVFTGVSGHTQWAVAQALSDVEWTASFLSANQQLLKTSYDVLVAALEVEKIPFVPAVAGMFVWLDLRKWLPEPKTWESERKFWQLVCDDCHIILTPGHDCHAAQPGFFRLCFAWMPPAALKEAVRRLRNRVLEKDEGSDCVVQ</sequence>
<evidence type="ECO:0000256" key="1">
    <source>
        <dbReference type="ARBA" id="ARBA00022898"/>
    </source>
</evidence>
<dbReference type="PANTHER" id="PTHR43795:SF39">
    <property type="entry name" value="AMINOTRANSFERASE CLASS I_CLASSII DOMAIN-CONTAINING PROTEIN"/>
    <property type="match status" value="1"/>
</dbReference>
<dbReference type="Pfam" id="PF00155">
    <property type="entry name" value="Aminotran_1_2"/>
    <property type="match status" value="2"/>
</dbReference>
<dbReference type="InterPro" id="IPR015421">
    <property type="entry name" value="PyrdxlP-dep_Trfase_major"/>
</dbReference>
<dbReference type="GO" id="GO:0008483">
    <property type="term" value="F:transaminase activity"/>
    <property type="evidence" value="ECO:0007669"/>
    <property type="project" value="TreeGrafter"/>
</dbReference>
<dbReference type="InterPro" id="IPR050478">
    <property type="entry name" value="Ethylene_sulfur-biosynth"/>
</dbReference>
<organism evidence="4 5">
    <name type="scientific">Chlorella vulgaris</name>
    <name type="common">Green alga</name>
    <dbReference type="NCBI Taxonomy" id="3077"/>
    <lineage>
        <taxon>Eukaryota</taxon>
        <taxon>Viridiplantae</taxon>
        <taxon>Chlorophyta</taxon>
        <taxon>core chlorophytes</taxon>
        <taxon>Trebouxiophyceae</taxon>
        <taxon>Chlorellales</taxon>
        <taxon>Chlorellaceae</taxon>
        <taxon>Chlorella clade</taxon>
        <taxon>Chlorella</taxon>
    </lineage>
</organism>
<dbReference type="Proteomes" id="UP001055712">
    <property type="component" value="Unassembled WGS sequence"/>
</dbReference>
<evidence type="ECO:0000313" key="5">
    <source>
        <dbReference type="Proteomes" id="UP001055712"/>
    </source>
</evidence>
<comment type="caution">
    <text evidence="4">The sequence shown here is derived from an EMBL/GenBank/DDBJ whole genome shotgun (WGS) entry which is preliminary data.</text>
</comment>
<dbReference type="EMBL" id="SIDB01000002">
    <property type="protein sequence ID" value="KAI3436194.1"/>
    <property type="molecule type" value="Genomic_DNA"/>
</dbReference>
<evidence type="ECO:0000256" key="2">
    <source>
        <dbReference type="SAM" id="MobiDB-lite"/>
    </source>
</evidence>
<dbReference type="AlphaFoldDB" id="A0A9D4TVW5"/>
<protein>
    <recommendedName>
        <fullName evidence="3">Aminotransferase class I/classII large domain-containing protein</fullName>
    </recommendedName>
</protein>
<feature type="region of interest" description="Disordered" evidence="2">
    <location>
        <begin position="283"/>
        <end position="345"/>
    </location>
</feature>
<feature type="compositionally biased region" description="Low complexity" evidence="2">
    <location>
        <begin position="287"/>
        <end position="301"/>
    </location>
</feature>
<dbReference type="GO" id="GO:0030170">
    <property type="term" value="F:pyridoxal phosphate binding"/>
    <property type="evidence" value="ECO:0007669"/>
    <property type="project" value="InterPro"/>
</dbReference>
<dbReference type="PANTHER" id="PTHR43795">
    <property type="entry name" value="BIFUNCTIONAL ASPARTATE AMINOTRANSFERASE AND GLUTAMATE/ASPARTATE-PREPHENATE AMINOTRANSFERASE-RELATED"/>
    <property type="match status" value="1"/>
</dbReference>
<evidence type="ECO:0000259" key="3">
    <source>
        <dbReference type="Pfam" id="PF00155"/>
    </source>
</evidence>
<feature type="domain" description="Aminotransferase class I/classII large" evidence="3">
    <location>
        <begin position="374"/>
        <end position="542"/>
    </location>
</feature>
<evidence type="ECO:0000313" key="4">
    <source>
        <dbReference type="EMBL" id="KAI3436194.1"/>
    </source>
</evidence>
<feature type="domain" description="Aminotransferase class I/classII large" evidence="3">
    <location>
        <begin position="82"/>
        <end position="250"/>
    </location>
</feature>
<name>A0A9D4TVW5_CHLVU</name>
<dbReference type="OrthoDB" id="691673at2759"/>
<dbReference type="InterPro" id="IPR015424">
    <property type="entry name" value="PyrdxlP-dep_Trfase"/>
</dbReference>
<dbReference type="SUPFAM" id="SSF53383">
    <property type="entry name" value="PLP-dependent transferases"/>
    <property type="match status" value="2"/>
</dbReference>
<reference evidence="4" key="2">
    <citation type="submission" date="2020-11" db="EMBL/GenBank/DDBJ databases">
        <authorList>
            <person name="Cecchin M."/>
            <person name="Marcolungo L."/>
            <person name="Rossato M."/>
            <person name="Girolomoni L."/>
            <person name="Cosentino E."/>
            <person name="Cuine S."/>
            <person name="Li-Beisson Y."/>
            <person name="Delledonne M."/>
            <person name="Ballottari M."/>
        </authorList>
    </citation>
    <scope>NUCLEOTIDE SEQUENCE</scope>
    <source>
        <strain evidence="4">211/11P</strain>
        <tissue evidence="4">Whole cell</tissue>
    </source>
</reference>
<gene>
    <name evidence="4" type="ORF">D9Q98_002249</name>
</gene>
<reference evidence="4" key="1">
    <citation type="journal article" date="2019" name="Plant J.">
        <title>Chlorella vulgaris genome assembly and annotation reveals the molecular basis for metabolic acclimation to high light conditions.</title>
        <authorList>
            <person name="Cecchin M."/>
            <person name="Marcolungo L."/>
            <person name="Rossato M."/>
            <person name="Girolomoni L."/>
            <person name="Cosentino E."/>
            <person name="Cuine S."/>
            <person name="Li-Beisson Y."/>
            <person name="Delledonne M."/>
            <person name="Ballottari M."/>
        </authorList>
    </citation>
    <scope>NUCLEOTIDE SEQUENCE</scope>
    <source>
        <strain evidence="4">211/11P</strain>
    </source>
</reference>
<dbReference type="GO" id="GO:0006520">
    <property type="term" value="P:amino acid metabolic process"/>
    <property type="evidence" value="ECO:0007669"/>
    <property type="project" value="TreeGrafter"/>
</dbReference>
<dbReference type="InterPro" id="IPR015422">
    <property type="entry name" value="PyrdxlP-dep_Trfase_small"/>
</dbReference>
<dbReference type="InterPro" id="IPR004839">
    <property type="entry name" value="Aminotransferase_I/II_large"/>
</dbReference>
<feature type="compositionally biased region" description="Basic residues" evidence="2">
    <location>
        <begin position="315"/>
        <end position="327"/>
    </location>
</feature>
<accession>A0A9D4TVW5</accession>
<dbReference type="Gene3D" id="3.90.1150.10">
    <property type="entry name" value="Aspartate Aminotransferase, domain 1"/>
    <property type="match status" value="1"/>
</dbReference>
<feature type="compositionally biased region" description="Basic and acidic residues" evidence="2">
    <location>
        <begin position="329"/>
        <end position="345"/>
    </location>
</feature>